<dbReference type="RefSeq" id="WP_078366052.1">
    <property type="nucleotide sequence ID" value="NZ_MTJN01000002.1"/>
</dbReference>
<name>A0A1T1AVN8_RHOFE</name>
<gene>
    <name evidence="1" type="ORF">RF819_16955</name>
</gene>
<keyword evidence="2" id="KW-1185">Reference proteome</keyword>
<dbReference type="Proteomes" id="UP000190750">
    <property type="component" value="Unassembled WGS sequence"/>
</dbReference>
<accession>A0A1T1AVN8</accession>
<comment type="caution">
    <text evidence="1">The sequence shown here is derived from an EMBL/GenBank/DDBJ whole genome shotgun (WGS) entry which is preliminary data.</text>
</comment>
<dbReference type="EMBL" id="MTJN01000002">
    <property type="protein sequence ID" value="OOV08182.1"/>
    <property type="molecule type" value="Genomic_DNA"/>
</dbReference>
<organism evidence="1 2">
    <name type="scientific">Rhodoferax fermentans</name>
    <dbReference type="NCBI Taxonomy" id="28066"/>
    <lineage>
        <taxon>Bacteria</taxon>
        <taxon>Pseudomonadati</taxon>
        <taxon>Pseudomonadota</taxon>
        <taxon>Betaproteobacteria</taxon>
        <taxon>Burkholderiales</taxon>
        <taxon>Comamonadaceae</taxon>
        <taxon>Rhodoferax</taxon>
    </lineage>
</organism>
<reference evidence="1 2" key="1">
    <citation type="submission" date="2017-01" db="EMBL/GenBank/DDBJ databases">
        <title>Genome sequencing of Rhodoferax fermentans JCM 7819.</title>
        <authorList>
            <person name="Kim Y.J."/>
            <person name="Farh M.E.-A."/>
            <person name="Yang D.-C."/>
        </authorList>
    </citation>
    <scope>NUCLEOTIDE SEQUENCE [LARGE SCALE GENOMIC DNA]</scope>
    <source>
        <strain evidence="1 2">JCM 7819</strain>
    </source>
</reference>
<evidence type="ECO:0000313" key="1">
    <source>
        <dbReference type="EMBL" id="OOV08182.1"/>
    </source>
</evidence>
<dbReference type="AlphaFoldDB" id="A0A1T1AVN8"/>
<protein>
    <submittedName>
        <fullName evidence="1">Uncharacterized protein</fullName>
    </submittedName>
</protein>
<sequence>MHATPERKVFDNLGRDQIIAAIVGGHDVFAAYCEIFEPLNPIGSFMSFFGAWHCLQQCIEALSRAGLLPQLPDPHYNDFIHGSKSDRYATAERCAKADDIQELVALAGVMAACIEPYKSRFRFNNRAPYLTC</sequence>
<dbReference type="STRING" id="28066.RF819_16955"/>
<evidence type="ECO:0000313" key="2">
    <source>
        <dbReference type="Proteomes" id="UP000190750"/>
    </source>
</evidence>
<proteinExistence type="predicted"/>